<feature type="domain" description="SGF29 C-terminal" evidence="1">
    <location>
        <begin position="125"/>
        <end position="272"/>
    </location>
</feature>
<evidence type="ECO:0000259" key="1">
    <source>
        <dbReference type="PROSITE" id="PS51518"/>
    </source>
</evidence>
<comment type="caution">
    <text evidence="2">The sequence shown here is derived from an EMBL/GenBank/DDBJ whole genome shotgun (WGS) entry which is preliminary data.</text>
</comment>
<protein>
    <recommendedName>
        <fullName evidence="1">SGF29 C-terminal domain-containing protein</fullName>
    </recommendedName>
</protein>
<sequence>MYTDQDSARFFKKISETFASIDLINKLIKGVENLETSFRASKTSANADKLIRGVETLEAKYESSLTNVSQLIDMIDNMIKKSSPANDSIATSLPSPESVNDMVKNFFMEKIKTRPSPTPIFAGCYAYKNKNPKPNSFICARYNDFFPLMITLAYDQQTRILTLINATDVEFNGVKPIQLTSLDDWTPLPTIIPDKPIGRWEHSKNSEILSLYKQNERDDSWTNRFFKATVIKRPCDKSQEPGERGYLLDFGENIQQNVPEQFVVNLPESWKPVSEKAILKNYLNS</sequence>
<dbReference type="InterPro" id="IPR010750">
    <property type="entry name" value="SGF29_tudor-like_dom"/>
</dbReference>
<evidence type="ECO:0000313" key="3">
    <source>
        <dbReference type="Proteomes" id="UP001470230"/>
    </source>
</evidence>
<dbReference type="Proteomes" id="UP001470230">
    <property type="component" value="Unassembled WGS sequence"/>
</dbReference>
<evidence type="ECO:0000313" key="2">
    <source>
        <dbReference type="EMBL" id="KAK8838206.1"/>
    </source>
</evidence>
<proteinExistence type="predicted"/>
<dbReference type="PROSITE" id="PS51518">
    <property type="entry name" value="SGF29_C"/>
    <property type="match status" value="1"/>
</dbReference>
<accession>A0ABR2GX49</accession>
<gene>
    <name evidence="2" type="ORF">M9Y10_035626</name>
</gene>
<keyword evidence="3" id="KW-1185">Reference proteome</keyword>
<dbReference type="EMBL" id="JAPFFF010000056">
    <property type="protein sequence ID" value="KAK8838206.1"/>
    <property type="molecule type" value="Genomic_DNA"/>
</dbReference>
<organism evidence="2 3">
    <name type="scientific">Tritrichomonas musculus</name>
    <dbReference type="NCBI Taxonomy" id="1915356"/>
    <lineage>
        <taxon>Eukaryota</taxon>
        <taxon>Metamonada</taxon>
        <taxon>Parabasalia</taxon>
        <taxon>Tritrichomonadida</taxon>
        <taxon>Tritrichomonadidae</taxon>
        <taxon>Tritrichomonas</taxon>
    </lineage>
</organism>
<name>A0ABR2GX49_9EUKA</name>
<reference evidence="2 3" key="1">
    <citation type="submission" date="2024-04" db="EMBL/GenBank/DDBJ databases">
        <title>Tritrichomonas musculus Genome.</title>
        <authorList>
            <person name="Alves-Ferreira E."/>
            <person name="Grigg M."/>
            <person name="Lorenzi H."/>
            <person name="Galac M."/>
        </authorList>
    </citation>
    <scope>NUCLEOTIDE SEQUENCE [LARGE SCALE GENOMIC DNA]</scope>
    <source>
        <strain evidence="2 3">EAF2021</strain>
    </source>
</reference>